<dbReference type="PANTHER" id="PTHR43229:SF2">
    <property type="entry name" value="NODULATION PROTEIN J"/>
    <property type="match status" value="1"/>
</dbReference>
<proteinExistence type="predicted"/>
<name>A0AB35XLG9_9ACTN</name>
<keyword evidence="1" id="KW-0472">Membrane</keyword>
<gene>
    <name evidence="2" type="ORF">V7F78_06945</name>
</gene>
<protein>
    <submittedName>
        <fullName evidence="2">ABC transporter permease</fullName>
    </submittedName>
</protein>
<dbReference type="GO" id="GO:0140359">
    <property type="term" value="F:ABC-type transporter activity"/>
    <property type="evidence" value="ECO:0007669"/>
    <property type="project" value="InterPro"/>
</dbReference>
<dbReference type="AlphaFoldDB" id="A0AB35XLG9"/>
<accession>A0AB35XLG9</accession>
<keyword evidence="1" id="KW-0812">Transmembrane</keyword>
<feature type="transmembrane region" description="Helical" evidence="1">
    <location>
        <begin position="113"/>
        <end position="140"/>
    </location>
</feature>
<keyword evidence="1" id="KW-1133">Transmembrane helix</keyword>
<organism evidence="2 3">
    <name type="scientific">Cutibacterium avidum</name>
    <dbReference type="NCBI Taxonomy" id="33010"/>
    <lineage>
        <taxon>Bacteria</taxon>
        <taxon>Bacillati</taxon>
        <taxon>Actinomycetota</taxon>
        <taxon>Actinomycetes</taxon>
        <taxon>Propionibacteriales</taxon>
        <taxon>Propionibacteriaceae</taxon>
        <taxon>Cutibacterium</taxon>
    </lineage>
</organism>
<feature type="transmembrane region" description="Helical" evidence="1">
    <location>
        <begin position="176"/>
        <end position="196"/>
    </location>
</feature>
<feature type="transmembrane region" description="Helical" evidence="1">
    <location>
        <begin position="235"/>
        <end position="254"/>
    </location>
</feature>
<dbReference type="PIRSF" id="PIRSF006648">
    <property type="entry name" value="DrrB"/>
    <property type="match status" value="1"/>
</dbReference>
<feature type="transmembrane region" description="Helical" evidence="1">
    <location>
        <begin position="146"/>
        <end position="169"/>
    </location>
</feature>
<dbReference type="InterPro" id="IPR000412">
    <property type="entry name" value="ABC_2_transport"/>
</dbReference>
<comment type="caution">
    <text evidence="2">The sequence shown here is derived from an EMBL/GenBank/DDBJ whole genome shotgun (WGS) entry which is preliminary data.</text>
</comment>
<dbReference type="RefSeq" id="WP_002522746.1">
    <property type="nucleotide sequence ID" value="NZ_AP024309.1"/>
</dbReference>
<dbReference type="Proteomes" id="UP001309299">
    <property type="component" value="Unassembled WGS sequence"/>
</dbReference>
<dbReference type="PANTHER" id="PTHR43229">
    <property type="entry name" value="NODULATION PROTEIN J"/>
    <property type="match status" value="1"/>
</dbReference>
<dbReference type="InterPro" id="IPR051784">
    <property type="entry name" value="Nod_factor_ABC_transporter"/>
</dbReference>
<dbReference type="GO" id="GO:0043190">
    <property type="term" value="C:ATP-binding cassette (ABC) transporter complex"/>
    <property type="evidence" value="ECO:0007669"/>
    <property type="project" value="InterPro"/>
</dbReference>
<dbReference type="EMBL" id="JBAKUA010000008">
    <property type="protein sequence ID" value="MEH1546746.1"/>
    <property type="molecule type" value="Genomic_DNA"/>
</dbReference>
<evidence type="ECO:0000256" key="1">
    <source>
        <dbReference type="SAM" id="Phobius"/>
    </source>
</evidence>
<feature type="transmembrane region" description="Helical" evidence="1">
    <location>
        <begin position="68"/>
        <end position="92"/>
    </location>
</feature>
<evidence type="ECO:0000313" key="3">
    <source>
        <dbReference type="Proteomes" id="UP001309299"/>
    </source>
</evidence>
<evidence type="ECO:0000313" key="2">
    <source>
        <dbReference type="EMBL" id="MEH1546746.1"/>
    </source>
</evidence>
<sequence>MTAQALPAVATPKARHRSAISLKYLWCEMRRPFRRSTMLFNLALPAVLYLALFRTVHTAELPDGNFAMWMMIGIAVYGAATASTSYAASISVDEANGWTRTIRLTPLSSVGYVLVKVLCAMAIALAPTLLIGLIGLLTGAHGTLRVWVIGLGAAWLSSAIFSAFGLALGLSLRPEVVMHVPGLVITGLAFLGNVFVPLSGTMLTIGRWSPAYGITALARYPLTNGIDIGGGHDSLTAALIGTFCWFAGFVFWASRRFTKSTGRQ</sequence>
<reference evidence="2" key="1">
    <citation type="submission" date="2024-02" db="EMBL/GenBank/DDBJ databases">
        <title>Bacterial skin colonization with Propionibacterium avidum as a risk factor for Periprosthetic Joint Infections - a single-center prospective study.</title>
        <authorList>
            <person name="Achermann Y."/>
        </authorList>
    </citation>
    <scope>NUCLEOTIDE SEQUENCE</scope>
    <source>
        <strain evidence="2">PAVI-2017310195</strain>
    </source>
</reference>